<dbReference type="InterPro" id="IPR029058">
    <property type="entry name" value="AB_hydrolase_fold"/>
</dbReference>
<reference evidence="3 4" key="1">
    <citation type="journal article" date="2019" name="Int. J. Syst. Evol. Microbiol.">
        <title>The Global Catalogue of Microorganisms (GCM) 10K type strain sequencing project: providing services to taxonomists for standard genome sequencing and annotation.</title>
        <authorList>
            <consortium name="The Broad Institute Genomics Platform"/>
            <consortium name="The Broad Institute Genome Sequencing Center for Infectious Disease"/>
            <person name="Wu L."/>
            <person name="Ma J."/>
        </authorList>
    </citation>
    <scope>NUCLEOTIDE SEQUENCE [LARGE SCALE GENOMIC DNA]</scope>
    <source>
        <strain evidence="3 4">JCM 16009</strain>
    </source>
</reference>
<dbReference type="Proteomes" id="UP001500449">
    <property type="component" value="Unassembled WGS sequence"/>
</dbReference>
<proteinExistence type="predicted"/>
<evidence type="ECO:0000313" key="4">
    <source>
        <dbReference type="Proteomes" id="UP001500449"/>
    </source>
</evidence>
<dbReference type="PANTHER" id="PTHR48081:SF8">
    <property type="entry name" value="ALPHA_BETA HYDROLASE FOLD-3 DOMAIN-CONTAINING PROTEIN-RELATED"/>
    <property type="match status" value="1"/>
</dbReference>
<gene>
    <name evidence="3" type="ORF">GCM10009836_56400</name>
</gene>
<feature type="domain" description="Alpha/beta hydrolase fold-3" evidence="2">
    <location>
        <begin position="89"/>
        <end position="288"/>
    </location>
</feature>
<dbReference type="Gene3D" id="3.40.50.1820">
    <property type="entry name" value="alpha/beta hydrolase"/>
    <property type="match status" value="1"/>
</dbReference>
<organism evidence="3 4">
    <name type="scientific">Pseudonocardia ailaonensis</name>
    <dbReference type="NCBI Taxonomy" id="367279"/>
    <lineage>
        <taxon>Bacteria</taxon>
        <taxon>Bacillati</taxon>
        <taxon>Actinomycetota</taxon>
        <taxon>Actinomycetes</taxon>
        <taxon>Pseudonocardiales</taxon>
        <taxon>Pseudonocardiaceae</taxon>
        <taxon>Pseudonocardia</taxon>
    </lineage>
</organism>
<dbReference type="RefSeq" id="WP_344423605.1">
    <property type="nucleotide sequence ID" value="NZ_BAAAQK010000023.1"/>
</dbReference>
<dbReference type="InterPro" id="IPR050300">
    <property type="entry name" value="GDXG_lipolytic_enzyme"/>
</dbReference>
<keyword evidence="1 3" id="KW-0378">Hydrolase</keyword>
<dbReference type="SUPFAM" id="SSF53474">
    <property type="entry name" value="alpha/beta-Hydrolases"/>
    <property type="match status" value="1"/>
</dbReference>
<evidence type="ECO:0000259" key="2">
    <source>
        <dbReference type="Pfam" id="PF07859"/>
    </source>
</evidence>
<dbReference type="GO" id="GO:0016787">
    <property type="term" value="F:hydrolase activity"/>
    <property type="evidence" value="ECO:0007669"/>
    <property type="project" value="UniProtKB-KW"/>
</dbReference>
<keyword evidence="4" id="KW-1185">Reference proteome</keyword>
<evidence type="ECO:0000256" key="1">
    <source>
        <dbReference type="ARBA" id="ARBA00022801"/>
    </source>
</evidence>
<dbReference type="PANTHER" id="PTHR48081">
    <property type="entry name" value="AB HYDROLASE SUPERFAMILY PROTEIN C4A8.06C"/>
    <property type="match status" value="1"/>
</dbReference>
<dbReference type="Pfam" id="PF07859">
    <property type="entry name" value="Abhydrolase_3"/>
    <property type="match status" value="1"/>
</dbReference>
<evidence type="ECO:0000313" key="3">
    <source>
        <dbReference type="EMBL" id="GAA1868616.1"/>
    </source>
</evidence>
<comment type="caution">
    <text evidence="3">The sequence shown here is derived from an EMBL/GenBank/DDBJ whole genome shotgun (WGS) entry which is preliminary data.</text>
</comment>
<dbReference type="InterPro" id="IPR013094">
    <property type="entry name" value="AB_hydrolase_3"/>
</dbReference>
<protein>
    <submittedName>
        <fullName evidence="3">Alpha/beta hydrolase</fullName>
    </submittedName>
</protein>
<sequence length="314" mass="33638">MGSTTQDRGRNPVPLHPDALALVTRATSGPLVHTMPVERARVFAEGAREGLDAGCSVPDVSDLGIVRAGGPTVPVRLFRPRHGQESEVVVWCHGGGWALMRGADADACVTRLASRTGSAVLNVDYRLAPEDPFPAALTDLCAVIEWAAARWPRVVVGGDSAGGNLAAAAALRFRDEGTVRLAAQLLVYPVVDHDFTTASYAQFETGLSTTRVTMQWYWDMYLPDPAARDDPLASPLRAATHAGLPPTVLVVAGHDPLRTEVLAYGERLRAAGNRIERLDFPDMHHGFFTIPGRLDRAGEAIDLAARSLRGLLDG</sequence>
<dbReference type="EMBL" id="BAAAQK010000023">
    <property type="protein sequence ID" value="GAA1868616.1"/>
    <property type="molecule type" value="Genomic_DNA"/>
</dbReference>
<accession>A0ABN2NHW6</accession>
<name>A0ABN2NHW6_9PSEU</name>